<proteinExistence type="predicted"/>
<evidence type="ECO:0000313" key="3">
    <source>
        <dbReference type="Proteomes" id="UP001283361"/>
    </source>
</evidence>
<feature type="compositionally biased region" description="Polar residues" evidence="1">
    <location>
        <begin position="8"/>
        <end position="25"/>
    </location>
</feature>
<dbReference type="EMBL" id="JAWDGP010008106">
    <property type="protein sequence ID" value="KAK3690905.1"/>
    <property type="molecule type" value="Genomic_DNA"/>
</dbReference>
<dbReference type="Proteomes" id="UP001283361">
    <property type="component" value="Unassembled WGS sequence"/>
</dbReference>
<reference evidence="2" key="1">
    <citation type="journal article" date="2023" name="G3 (Bethesda)">
        <title>A reference genome for the long-term kleptoplast-retaining sea slug Elysia crispata morphotype clarki.</title>
        <authorList>
            <person name="Eastman K.E."/>
            <person name="Pendleton A.L."/>
            <person name="Shaikh M.A."/>
            <person name="Suttiyut T."/>
            <person name="Ogas R."/>
            <person name="Tomko P."/>
            <person name="Gavelis G."/>
            <person name="Widhalm J.R."/>
            <person name="Wisecaver J.H."/>
        </authorList>
    </citation>
    <scope>NUCLEOTIDE SEQUENCE</scope>
    <source>
        <strain evidence="2">ECLA1</strain>
    </source>
</reference>
<name>A0AAE0XDP0_9GAST</name>
<accession>A0AAE0XDP0</accession>
<gene>
    <name evidence="2" type="ORF">RRG08_021603</name>
</gene>
<keyword evidence="3" id="KW-1185">Reference proteome</keyword>
<comment type="caution">
    <text evidence="2">The sequence shown here is derived from an EMBL/GenBank/DDBJ whole genome shotgun (WGS) entry which is preliminary data.</text>
</comment>
<dbReference type="AlphaFoldDB" id="A0AAE0XDP0"/>
<protein>
    <submittedName>
        <fullName evidence="2">Uncharacterized protein</fullName>
    </submittedName>
</protein>
<evidence type="ECO:0000256" key="1">
    <source>
        <dbReference type="SAM" id="MobiDB-lite"/>
    </source>
</evidence>
<organism evidence="2 3">
    <name type="scientific">Elysia crispata</name>
    <name type="common">lettuce slug</name>
    <dbReference type="NCBI Taxonomy" id="231223"/>
    <lineage>
        <taxon>Eukaryota</taxon>
        <taxon>Metazoa</taxon>
        <taxon>Spiralia</taxon>
        <taxon>Lophotrochozoa</taxon>
        <taxon>Mollusca</taxon>
        <taxon>Gastropoda</taxon>
        <taxon>Heterobranchia</taxon>
        <taxon>Euthyneura</taxon>
        <taxon>Panpulmonata</taxon>
        <taxon>Sacoglossa</taxon>
        <taxon>Placobranchoidea</taxon>
        <taxon>Plakobranchidae</taxon>
        <taxon>Elysia</taxon>
    </lineage>
</organism>
<sequence length="73" mass="8201">MSGRAPHTLSSNIGDQTQTTRSWPSLATLCQTTGHCDVRRDTSTTRRDFPRSRTGAFRTFHQIMGMNPMTAMK</sequence>
<feature type="region of interest" description="Disordered" evidence="1">
    <location>
        <begin position="1"/>
        <end position="25"/>
    </location>
</feature>
<evidence type="ECO:0000313" key="2">
    <source>
        <dbReference type="EMBL" id="KAK3690905.1"/>
    </source>
</evidence>